<accession>A0A6S7ICG1</accession>
<proteinExistence type="predicted"/>
<evidence type="ECO:0000313" key="2">
    <source>
        <dbReference type="Proteomes" id="UP001152795"/>
    </source>
</evidence>
<reference evidence="1" key="1">
    <citation type="submission" date="2020-04" db="EMBL/GenBank/DDBJ databases">
        <authorList>
            <person name="Alioto T."/>
            <person name="Alioto T."/>
            <person name="Gomez Garrido J."/>
        </authorList>
    </citation>
    <scope>NUCLEOTIDE SEQUENCE</scope>
    <source>
        <strain evidence="1">A484AB</strain>
    </source>
</reference>
<gene>
    <name evidence="1" type="ORF">PACLA_8A086447</name>
</gene>
<dbReference type="EMBL" id="CACRXK020008410">
    <property type="protein sequence ID" value="CAB4014689.1"/>
    <property type="molecule type" value="Genomic_DNA"/>
</dbReference>
<dbReference type="Proteomes" id="UP001152795">
    <property type="component" value="Unassembled WGS sequence"/>
</dbReference>
<keyword evidence="2" id="KW-1185">Reference proteome</keyword>
<organism evidence="1 2">
    <name type="scientific">Paramuricea clavata</name>
    <name type="common">Red gorgonian</name>
    <name type="synonym">Violescent sea-whip</name>
    <dbReference type="NCBI Taxonomy" id="317549"/>
    <lineage>
        <taxon>Eukaryota</taxon>
        <taxon>Metazoa</taxon>
        <taxon>Cnidaria</taxon>
        <taxon>Anthozoa</taxon>
        <taxon>Octocorallia</taxon>
        <taxon>Malacalcyonacea</taxon>
        <taxon>Plexauridae</taxon>
        <taxon>Paramuricea</taxon>
    </lineage>
</organism>
<protein>
    <submittedName>
        <fullName evidence="1">Uncharacterized protein</fullName>
    </submittedName>
</protein>
<evidence type="ECO:0000313" key="1">
    <source>
        <dbReference type="EMBL" id="CAB4014689.1"/>
    </source>
</evidence>
<sequence>MSEKEHKQELITLMDDIMSEIDLKPLHPKNKLLLYSRYLLSKLSWHFTVTTLSRTWVTENMDSVVNKYVRKWLEIPISGTLSNVYLTSNKFGLNIYPPSIKFAQCQTVARNALKTSPNHSIKDLWKITFESKNIQYDVYTSTKEVLKTFTSGQEDKLQNHLILQGSFFSNVIKFSLSKLNGIWSKSQSNLPKNIYNFTIRYINNSLPTRKNLTKWGILLLLLKP</sequence>
<name>A0A6S7ICG1_PARCT</name>
<dbReference type="AlphaFoldDB" id="A0A6S7ICG1"/>
<dbReference type="OrthoDB" id="447743at2759"/>
<comment type="caution">
    <text evidence="1">The sequence shown here is derived from an EMBL/GenBank/DDBJ whole genome shotgun (WGS) entry which is preliminary data.</text>
</comment>